<protein>
    <submittedName>
        <fullName evidence="1">Uncharacterized protein</fullName>
    </submittedName>
</protein>
<name>A0ACC0RY57_POPTR</name>
<evidence type="ECO:0000313" key="2">
    <source>
        <dbReference type="Proteomes" id="UP000006729"/>
    </source>
</evidence>
<organism evidence="1 2">
    <name type="scientific">Populus trichocarpa</name>
    <name type="common">Western balsam poplar</name>
    <name type="synonym">Populus balsamifera subsp. trichocarpa</name>
    <dbReference type="NCBI Taxonomy" id="3694"/>
    <lineage>
        <taxon>Eukaryota</taxon>
        <taxon>Viridiplantae</taxon>
        <taxon>Streptophyta</taxon>
        <taxon>Embryophyta</taxon>
        <taxon>Tracheophyta</taxon>
        <taxon>Spermatophyta</taxon>
        <taxon>Magnoliopsida</taxon>
        <taxon>eudicotyledons</taxon>
        <taxon>Gunneridae</taxon>
        <taxon>Pentapetalae</taxon>
        <taxon>rosids</taxon>
        <taxon>fabids</taxon>
        <taxon>Malpighiales</taxon>
        <taxon>Salicaceae</taxon>
        <taxon>Saliceae</taxon>
        <taxon>Populus</taxon>
    </lineage>
</organism>
<comment type="caution">
    <text evidence="1">The sequence shown here is derived from an EMBL/GenBank/DDBJ whole genome shotgun (WGS) entry which is preliminary data.</text>
</comment>
<dbReference type="EMBL" id="CM009303">
    <property type="protein sequence ID" value="KAI9381762.1"/>
    <property type="molecule type" value="Genomic_DNA"/>
</dbReference>
<keyword evidence="2" id="KW-1185">Reference proteome</keyword>
<proteinExistence type="predicted"/>
<reference evidence="1 2" key="1">
    <citation type="journal article" date="2006" name="Science">
        <title>The genome of black cottonwood, Populus trichocarpa (Torr. &amp; Gray).</title>
        <authorList>
            <person name="Tuskan G.A."/>
            <person name="Difazio S."/>
            <person name="Jansson S."/>
            <person name="Bohlmann J."/>
            <person name="Grigoriev I."/>
            <person name="Hellsten U."/>
            <person name="Putnam N."/>
            <person name="Ralph S."/>
            <person name="Rombauts S."/>
            <person name="Salamov A."/>
            <person name="Schein J."/>
            <person name="Sterck L."/>
            <person name="Aerts A."/>
            <person name="Bhalerao R.R."/>
            <person name="Bhalerao R.P."/>
            <person name="Blaudez D."/>
            <person name="Boerjan W."/>
            <person name="Brun A."/>
            <person name="Brunner A."/>
            <person name="Busov V."/>
            <person name="Campbell M."/>
            <person name="Carlson J."/>
            <person name="Chalot M."/>
            <person name="Chapman J."/>
            <person name="Chen G.L."/>
            <person name="Cooper D."/>
            <person name="Coutinho P.M."/>
            <person name="Couturier J."/>
            <person name="Covert S."/>
            <person name="Cronk Q."/>
            <person name="Cunningham R."/>
            <person name="Davis J."/>
            <person name="Degroeve S."/>
            <person name="Dejardin A."/>
            <person name="Depamphilis C."/>
            <person name="Detter J."/>
            <person name="Dirks B."/>
            <person name="Dubchak I."/>
            <person name="Duplessis S."/>
            <person name="Ehlting J."/>
            <person name="Ellis B."/>
            <person name="Gendler K."/>
            <person name="Goodstein D."/>
            <person name="Gribskov M."/>
            <person name="Grimwood J."/>
            <person name="Groover A."/>
            <person name="Gunter L."/>
            <person name="Hamberger B."/>
            <person name="Heinze B."/>
            <person name="Helariutta Y."/>
            <person name="Henrissat B."/>
            <person name="Holligan D."/>
            <person name="Holt R."/>
            <person name="Huang W."/>
            <person name="Islam-Faridi N."/>
            <person name="Jones S."/>
            <person name="Jones-Rhoades M."/>
            <person name="Jorgensen R."/>
            <person name="Joshi C."/>
            <person name="Kangasjarvi J."/>
            <person name="Karlsson J."/>
            <person name="Kelleher C."/>
            <person name="Kirkpatrick R."/>
            <person name="Kirst M."/>
            <person name="Kohler A."/>
            <person name="Kalluri U."/>
            <person name="Larimer F."/>
            <person name="Leebens-Mack J."/>
            <person name="Leple J.C."/>
            <person name="Locascio P."/>
            <person name="Lou Y."/>
            <person name="Lucas S."/>
            <person name="Martin F."/>
            <person name="Montanini B."/>
            <person name="Napoli C."/>
            <person name="Nelson D.R."/>
            <person name="Nelson C."/>
            <person name="Nieminen K."/>
            <person name="Nilsson O."/>
            <person name="Pereda V."/>
            <person name="Peter G."/>
            <person name="Philippe R."/>
            <person name="Pilate G."/>
            <person name="Poliakov A."/>
            <person name="Razumovskaya J."/>
            <person name="Richardson P."/>
            <person name="Rinaldi C."/>
            <person name="Ritland K."/>
            <person name="Rouze P."/>
            <person name="Ryaboy D."/>
            <person name="Schmutz J."/>
            <person name="Schrader J."/>
            <person name="Segerman B."/>
            <person name="Shin H."/>
            <person name="Siddiqui A."/>
            <person name="Sterky F."/>
            <person name="Terry A."/>
            <person name="Tsai C.J."/>
            <person name="Uberbacher E."/>
            <person name="Unneberg P."/>
            <person name="Vahala J."/>
            <person name="Wall K."/>
            <person name="Wessler S."/>
            <person name="Yang G."/>
            <person name="Yin T."/>
            <person name="Douglas C."/>
            <person name="Marra M."/>
            <person name="Sandberg G."/>
            <person name="Van de Peer Y."/>
            <person name="Rokhsar D."/>
        </authorList>
    </citation>
    <scope>NUCLEOTIDE SEQUENCE [LARGE SCALE GENOMIC DNA]</scope>
    <source>
        <strain evidence="2">cv. Nisqually</strain>
    </source>
</reference>
<evidence type="ECO:0000313" key="1">
    <source>
        <dbReference type="EMBL" id="KAI9381762.1"/>
    </source>
</evidence>
<gene>
    <name evidence="1" type="ORF">POPTR_014G022050v4</name>
</gene>
<accession>A0ACC0RY57</accession>
<sequence length="79" mass="9179">MMDLMGPGLGCYRRGQEVCAWIHGASKHTQSLHWLLGKTNKSFQVFETGNKERKTRIKEQSKFSGREKSFSYFFPPFAF</sequence>
<dbReference type="Proteomes" id="UP000006729">
    <property type="component" value="Chromosome 14"/>
</dbReference>